<reference evidence="6" key="1">
    <citation type="journal article" date="2019" name="Int. J. Syst. Evol. Microbiol.">
        <title>The Global Catalogue of Microorganisms (GCM) 10K type strain sequencing project: providing services to taxonomists for standard genome sequencing and annotation.</title>
        <authorList>
            <consortium name="The Broad Institute Genomics Platform"/>
            <consortium name="The Broad Institute Genome Sequencing Center for Infectious Disease"/>
            <person name="Wu L."/>
            <person name="Ma J."/>
        </authorList>
    </citation>
    <scope>NUCLEOTIDE SEQUENCE [LARGE SCALE GENOMIC DNA]</scope>
    <source>
        <strain evidence="6">JCM 12165</strain>
    </source>
</reference>
<dbReference type="GO" id="GO:0016787">
    <property type="term" value="F:hydrolase activity"/>
    <property type="evidence" value="ECO:0007669"/>
    <property type="project" value="UniProtKB-KW"/>
</dbReference>
<protein>
    <submittedName>
        <fullName evidence="5">Epoxide hydrolase family protein</fullName>
    </submittedName>
</protein>
<dbReference type="PANTHER" id="PTHR21661">
    <property type="entry name" value="EPOXIDE HYDROLASE 1-RELATED"/>
    <property type="match status" value="1"/>
</dbReference>
<dbReference type="InterPro" id="IPR029058">
    <property type="entry name" value="AB_hydrolase_fold"/>
</dbReference>
<evidence type="ECO:0000313" key="6">
    <source>
        <dbReference type="Proteomes" id="UP001597145"/>
    </source>
</evidence>
<dbReference type="Proteomes" id="UP001597145">
    <property type="component" value="Unassembled WGS sequence"/>
</dbReference>
<dbReference type="RefSeq" id="WP_343986145.1">
    <property type="nucleotide sequence ID" value="NZ_BAAAJG010000027.1"/>
</dbReference>
<evidence type="ECO:0000256" key="2">
    <source>
        <dbReference type="ARBA" id="ARBA00022797"/>
    </source>
</evidence>
<organism evidence="5 6">
    <name type="scientific">Pseudonocardia aurantiaca</name>
    <dbReference type="NCBI Taxonomy" id="75290"/>
    <lineage>
        <taxon>Bacteria</taxon>
        <taxon>Bacillati</taxon>
        <taxon>Actinomycetota</taxon>
        <taxon>Actinomycetes</taxon>
        <taxon>Pseudonocardiales</taxon>
        <taxon>Pseudonocardiaceae</taxon>
        <taxon>Pseudonocardia</taxon>
    </lineage>
</organism>
<evidence type="ECO:0000259" key="4">
    <source>
        <dbReference type="Pfam" id="PF06441"/>
    </source>
</evidence>
<dbReference type="InterPro" id="IPR016292">
    <property type="entry name" value="Epoxide_hydrolase"/>
</dbReference>
<dbReference type="Gene3D" id="3.40.50.1820">
    <property type="entry name" value="alpha/beta hydrolase"/>
    <property type="match status" value="1"/>
</dbReference>
<dbReference type="Pfam" id="PF06441">
    <property type="entry name" value="EHN"/>
    <property type="match status" value="1"/>
</dbReference>
<dbReference type="PRINTS" id="PR00412">
    <property type="entry name" value="EPOXHYDRLASE"/>
</dbReference>
<evidence type="ECO:0000256" key="1">
    <source>
        <dbReference type="ARBA" id="ARBA00010088"/>
    </source>
</evidence>
<keyword evidence="2" id="KW-0058">Aromatic hydrocarbons catabolism</keyword>
<proteinExistence type="inferred from homology"/>
<evidence type="ECO:0000313" key="5">
    <source>
        <dbReference type="EMBL" id="MFD1532565.1"/>
    </source>
</evidence>
<keyword evidence="3 5" id="KW-0378">Hydrolase</keyword>
<dbReference type="SUPFAM" id="SSF53474">
    <property type="entry name" value="alpha/beta-Hydrolases"/>
    <property type="match status" value="1"/>
</dbReference>
<keyword evidence="6" id="KW-1185">Reference proteome</keyword>
<dbReference type="InterPro" id="IPR010497">
    <property type="entry name" value="Epoxide_hydro_N"/>
</dbReference>
<gene>
    <name evidence="5" type="ORF">ACFSCY_24365</name>
</gene>
<comment type="caution">
    <text evidence="5">The sequence shown here is derived from an EMBL/GenBank/DDBJ whole genome shotgun (WGS) entry which is preliminary data.</text>
</comment>
<dbReference type="EMBL" id="JBHUCP010000018">
    <property type="protein sequence ID" value="MFD1532565.1"/>
    <property type="molecule type" value="Genomic_DNA"/>
</dbReference>
<sequence length="388" mass="42923">MTDSAPRPFRIDIPQAELDELNSRIAAARWPDELPDVGWSYGMPVSYLKGLAEYWRTGFDWRTQEAALNEHPQFLADVDGQQVHFLHVRSPEPGALPLVMTHGWPVSFVEFLEVIGPLTDPRAHGGDPADAFHLVIPSMPGFGFSGPTRRAGDSSTEKYTHVVAGLMELLGYDRYGAQGGDVGSFVSPGLGRLVPERVVGVHMNGPITLPSWEYGGEYEKEGDDFGDADRERYAAMTGEGMTERLGYASIQSTRPQTLAFGLHDSPVGLLAWIADLFHQWSNPAVELPEDAVDRDALLTNVTIYWLTQTLASSARLYKESQEWGAELPVSGVPTGIALFPGDHTVRAIAERRHKVVHWSEFDRGGHFAAMEAPDLLVADVRDFFRKIR</sequence>
<evidence type="ECO:0000256" key="3">
    <source>
        <dbReference type="ARBA" id="ARBA00022801"/>
    </source>
</evidence>
<dbReference type="PIRSF" id="PIRSF001112">
    <property type="entry name" value="Epoxide_hydrolase"/>
    <property type="match status" value="1"/>
</dbReference>
<comment type="similarity">
    <text evidence="1">Belongs to the peptidase S33 family.</text>
</comment>
<name>A0ABW4FQE2_9PSEU</name>
<feature type="domain" description="Epoxide hydrolase N-terminal" evidence="4">
    <location>
        <begin position="6"/>
        <end position="111"/>
    </location>
</feature>
<dbReference type="InterPro" id="IPR000639">
    <property type="entry name" value="Epox_hydrolase-like"/>
</dbReference>
<accession>A0ABW4FQE2</accession>
<dbReference type="PANTHER" id="PTHR21661:SF35">
    <property type="entry name" value="EPOXIDE HYDROLASE"/>
    <property type="match status" value="1"/>
</dbReference>